<dbReference type="Proteomes" id="UP001610100">
    <property type="component" value="Unassembled WGS sequence"/>
</dbReference>
<evidence type="ECO:0000313" key="3">
    <source>
        <dbReference type="Proteomes" id="UP001610100"/>
    </source>
</evidence>
<dbReference type="SUPFAM" id="SSF82057">
    <property type="entry name" value="Prokaryotic SH3-related domain"/>
    <property type="match status" value="1"/>
</dbReference>
<keyword evidence="3" id="KW-1185">Reference proteome</keyword>
<name>A0ABW7MXF4_9FLAO</name>
<feature type="domain" description="PhnA protein N-terminal proteobacterial" evidence="1">
    <location>
        <begin position="6"/>
        <end position="52"/>
    </location>
</feature>
<dbReference type="SMART" id="SM00782">
    <property type="entry name" value="PhnA_Zn_Ribbon"/>
    <property type="match status" value="1"/>
</dbReference>
<gene>
    <name evidence="2" type="ORF">V8G58_03905</name>
</gene>
<sequence length="192" mass="21381">MSLLEALKERSHNSCELCGAQNSLELYQVPPVSTGGVDGSLLACQTCIEQINDPEKTDPHHWRCLNDSMWSEFDAVKVVAWRMLSRLKKEGWPKDLLDMMYLEDDLLSFAKATGEGQEASEKIIHRDVNGAQLESGDSVVLIKDLKVKGTSMTAKQGTAVRNIRVDPENSQYIEGKVGSQQIVLVTDYVKKL</sequence>
<dbReference type="RefSeq" id="WP_344739932.1">
    <property type="nucleotide sequence ID" value="NZ_BAABAY010000001.1"/>
</dbReference>
<dbReference type="PANTHER" id="PTHR30305">
    <property type="entry name" value="PROTEIN YJDM-RELATED"/>
    <property type="match status" value="1"/>
</dbReference>
<comment type="caution">
    <text evidence="2">The sequence shown here is derived from an EMBL/GenBank/DDBJ whole genome shotgun (WGS) entry which is preliminary data.</text>
</comment>
<dbReference type="Pfam" id="PF03831">
    <property type="entry name" value="YjdM"/>
    <property type="match status" value="1"/>
</dbReference>
<dbReference type="InterPro" id="IPR013991">
    <property type="entry name" value="PhnaA_N_proteobac"/>
</dbReference>
<dbReference type="InterPro" id="IPR013988">
    <property type="entry name" value="YjdM_C"/>
</dbReference>
<organism evidence="2 3">
    <name type="scientific">Gaetbulibacter aestuarii</name>
    <dbReference type="NCBI Taxonomy" id="1502358"/>
    <lineage>
        <taxon>Bacteria</taxon>
        <taxon>Pseudomonadati</taxon>
        <taxon>Bacteroidota</taxon>
        <taxon>Flavobacteriia</taxon>
        <taxon>Flavobacteriales</taxon>
        <taxon>Flavobacteriaceae</taxon>
        <taxon>Gaetbulibacter</taxon>
    </lineage>
</organism>
<accession>A0ABW7MXF4</accession>
<evidence type="ECO:0000259" key="1">
    <source>
        <dbReference type="SMART" id="SM00782"/>
    </source>
</evidence>
<dbReference type="PANTHER" id="PTHR30305:SF3">
    <property type="entry name" value="PROTEIN YJDM"/>
    <property type="match status" value="1"/>
</dbReference>
<dbReference type="EMBL" id="JBAWKB010000001">
    <property type="protein sequence ID" value="MFH6771068.1"/>
    <property type="molecule type" value="Genomic_DNA"/>
</dbReference>
<proteinExistence type="predicted"/>
<dbReference type="Gene3D" id="2.30.30.40">
    <property type="entry name" value="SH3 Domains"/>
    <property type="match status" value="1"/>
</dbReference>
<evidence type="ECO:0000313" key="2">
    <source>
        <dbReference type="EMBL" id="MFH6771068.1"/>
    </source>
</evidence>
<reference evidence="2 3" key="1">
    <citation type="submission" date="2024-02" db="EMBL/GenBank/DDBJ databases">
        <title>A Gaetbulibacter species isolated from tidal flats and genomic insights of their niches.</title>
        <authorList>
            <person name="Ye Y."/>
        </authorList>
    </citation>
    <scope>NUCLEOTIDE SEQUENCE [LARGE SCALE GENOMIC DNA]</scope>
    <source>
        <strain evidence="2 3">KYW382</strain>
    </source>
</reference>
<protein>
    <submittedName>
        <fullName evidence="2">PhnA domain-containing protein</fullName>
    </submittedName>
</protein>